<name>A0AAE4BSA4_9BACT</name>
<evidence type="ECO:0000256" key="1">
    <source>
        <dbReference type="SAM" id="Phobius"/>
    </source>
</evidence>
<keyword evidence="4" id="KW-1185">Reference proteome</keyword>
<feature type="domain" description="DUF3857" evidence="2">
    <location>
        <begin position="61"/>
        <end position="227"/>
    </location>
</feature>
<gene>
    <name evidence="3" type="ORF">HNQ88_004105</name>
</gene>
<evidence type="ECO:0000313" key="3">
    <source>
        <dbReference type="EMBL" id="MDR6241029.1"/>
    </source>
</evidence>
<dbReference type="Gene3D" id="3.10.620.30">
    <property type="match status" value="1"/>
</dbReference>
<keyword evidence="1" id="KW-1133">Transmembrane helix</keyword>
<reference evidence="3" key="1">
    <citation type="submission" date="2023-07" db="EMBL/GenBank/DDBJ databases">
        <title>Genomic Encyclopedia of Type Strains, Phase IV (KMG-IV): sequencing the most valuable type-strain genomes for metagenomic binning, comparative biology and taxonomic classification.</title>
        <authorList>
            <person name="Goeker M."/>
        </authorList>
    </citation>
    <scope>NUCLEOTIDE SEQUENCE</scope>
    <source>
        <strain evidence="3">DSM 26174</strain>
    </source>
</reference>
<keyword evidence="3" id="KW-0645">Protease</keyword>
<dbReference type="RefSeq" id="WP_309941487.1">
    <property type="nucleotide sequence ID" value="NZ_AP025305.1"/>
</dbReference>
<feature type="transmembrane region" description="Helical" evidence="1">
    <location>
        <begin position="814"/>
        <end position="831"/>
    </location>
</feature>
<comment type="caution">
    <text evidence="3">The sequence shown here is derived from an EMBL/GenBank/DDBJ whole genome shotgun (WGS) entry which is preliminary data.</text>
</comment>
<dbReference type="GO" id="GO:0008233">
    <property type="term" value="F:peptidase activity"/>
    <property type="evidence" value="ECO:0007669"/>
    <property type="project" value="UniProtKB-KW"/>
</dbReference>
<evidence type="ECO:0000259" key="2">
    <source>
        <dbReference type="Pfam" id="PF12969"/>
    </source>
</evidence>
<dbReference type="InterPro" id="IPR024618">
    <property type="entry name" value="DUF3857"/>
</dbReference>
<dbReference type="AlphaFoldDB" id="A0AAE4BSA4"/>
<feature type="transmembrane region" description="Helical" evidence="1">
    <location>
        <begin position="749"/>
        <end position="767"/>
    </location>
</feature>
<feature type="transmembrane region" description="Helical" evidence="1">
    <location>
        <begin position="654"/>
        <end position="673"/>
    </location>
</feature>
<proteinExistence type="predicted"/>
<dbReference type="GO" id="GO:0006508">
    <property type="term" value="P:proteolysis"/>
    <property type="evidence" value="ECO:0007669"/>
    <property type="project" value="UniProtKB-KW"/>
</dbReference>
<accession>A0AAE4BSA4</accession>
<dbReference type="InterPro" id="IPR038765">
    <property type="entry name" value="Papain-like_cys_pep_sf"/>
</dbReference>
<organism evidence="3 4">
    <name type="scientific">Aureibacter tunicatorum</name>
    <dbReference type="NCBI Taxonomy" id="866807"/>
    <lineage>
        <taxon>Bacteria</taxon>
        <taxon>Pseudomonadati</taxon>
        <taxon>Bacteroidota</taxon>
        <taxon>Cytophagia</taxon>
        <taxon>Cytophagales</taxon>
        <taxon>Persicobacteraceae</taxon>
        <taxon>Aureibacter</taxon>
    </lineage>
</organism>
<dbReference type="SUPFAM" id="SSF54001">
    <property type="entry name" value="Cysteine proteinases"/>
    <property type="match status" value="1"/>
</dbReference>
<keyword evidence="3" id="KW-0378">Hydrolase</keyword>
<keyword evidence="1" id="KW-0812">Transmembrane</keyword>
<dbReference type="EMBL" id="JAVDQD010000006">
    <property type="protein sequence ID" value="MDR6241029.1"/>
    <property type="molecule type" value="Genomic_DNA"/>
</dbReference>
<feature type="transmembrane region" description="Helical" evidence="1">
    <location>
        <begin position="774"/>
        <end position="794"/>
    </location>
</feature>
<dbReference type="Gene3D" id="2.60.40.3140">
    <property type="match status" value="1"/>
</dbReference>
<feature type="transmembrane region" description="Helical" evidence="1">
    <location>
        <begin position="694"/>
        <end position="714"/>
    </location>
</feature>
<keyword evidence="1" id="KW-0472">Membrane</keyword>
<dbReference type="Proteomes" id="UP001185092">
    <property type="component" value="Unassembled WGS sequence"/>
</dbReference>
<protein>
    <submittedName>
        <fullName evidence="3">Transglutaminase-like putative cysteine protease</fullName>
    </submittedName>
</protein>
<evidence type="ECO:0000313" key="4">
    <source>
        <dbReference type="Proteomes" id="UP001185092"/>
    </source>
</evidence>
<sequence length="851" mass="100369">MKRFYFLLLITLWTAFDLYAENKPNWVEDVRALDPLDENQMKSFGEAYYLLLNKQYHIEEGTYYYSAVIQLLTEQGVQNFSNISITYDPSYEKVNWHEVAVIRGSEKVNKLERSQIKTFHQESEAERFIYNGTKTQSLEVKDVRIGDVLVYSFSRTGKNPVFDDRFALQTNLNFGQKLGKIYYSFIYDSKRNLKIDTLNCVNEINHEKLSLGALVKETWQGENILPIYYEEMVPAWHVVNMRLQISEYPTWKSVVDWAMPLYTLQNIAPVIKEKVNEVKRQYPNKSDQITALIRFVQDEIRYLGFEDGIHGYKPHDPTQIFSQRYGDCKDKAFLLIHMLDELNVEAYAALVNSSNNKIFNYCQPSPYVFDHCIVVINDEGENIWVDATFSSQGGSYREIFCPNYGKALVLRKGESVLTEVSKSKNYKRIINEYLDVNEHGKGGVFEIQSEYYGGEADEIRDYIRKTDLSRMKKNYTDFYAKKFMLLSRDSTDIRIEDDREKNVLKVKEKYHIEQLWRRSSDHSAYVFDIGPYTLGPDISYPSTNDRKMPFALKYPLNVEHNIWLSMPTEWSIESEEFELVTDYFEGVYEAVYNEMTQTVELHFKYHTKSEEVSLADIHEFVSFNEKLDQNYSFQLIDYDYVMDHAGKKITNSNMSYLFLLVFLAVSIFIFYKLDNSFDPEVELDYEESGKIAGVYYFIAVLVGLSPIINFFIMVRHQFLKHSMWNNMLTLIDKKSLFADIWAMGHFIEYFYIVFSFGMSVFLVYQFYYRRRSFVVLFGVFLVVQVLMEGLFYLIDLFMLNGNEKYAYLANPSAILFALVKAILWGLILYFFKDDLKHTFVYNRKVKRLEYY</sequence>
<dbReference type="Pfam" id="PF12969">
    <property type="entry name" value="DUF3857"/>
    <property type="match status" value="1"/>
</dbReference>